<dbReference type="Gene3D" id="1.10.630.10">
    <property type="entry name" value="Cytochrome P450"/>
    <property type="match status" value="1"/>
</dbReference>
<dbReference type="GO" id="GO:0005506">
    <property type="term" value="F:iron ion binding"/>
    <property type="evidence" value="ECO:0007669"/>
    <property type="project" value="InterPro"/>
</dbReference>
<evidence type="ECO:0000256" key="10">
    <source>
        <dbReference type="ARBA" id="ARBA00023136"/>
    </source>
</evidence>
<evidence type="ECO:0000256" key="6">
    <source>
        <dbReference type="ARBA" id="ARBA00022989"/>
    </source>
</evidence>
<reference evidence="12" key="2">
    <citation type="submission" date="2021-01" db="UniProtKB">
        <authorList>
            <consortium name="EnsemblPlants"/>
        </authorList>
    </citation>
    <scope>IDENTIFICATION</scope>
</reference>
<dbReference type="GO" id="GO:0020037">
    <property type="term" value="F:heme binding"/>
    <property type="evidence" value="ECO:0007669"/>
    <property type="project" value="InterPro"/>
</dbReference>
<dbReference type="Pfam" id="PF00067">
    <property type="entry name" value="p450"/>
    <property type="match status" value="2"/>
</dbReference>
<dbReference type="PANTHER" id="PTHR24282">
    <property type="entry name" value="CYTOCHROME P450 FAMILY MEMBER"/>
    <property type="match status" value="1"/>
</dbReference>
<keyword evidence="10 11" id="KW-0472">Membrane</keyword>
<evidence type="ECO:0000313" key="13">
    <source>
        <dbReference type="Proteomes" id="UP000594261"/>
    </source>
</evidence>
<evidence type="ECO:0000256" key="7">
    <source>
        <dbReference type="ARBA" id="ARBA00023002"/>
    </source>
</evidence>
<dbReference type="GO" id="GO:0004497">
    <property type="term" value="F:monooxygenase activity"/>
    <property type="evidence" value="ECO:0007669"/>
    <property type="project" value="UniProtKB-KW"/>
</dbReference>
<dbReference type="InterPro" id="IPR002401">
    <property type="entry name" value="Cyt_P450_E_grp-I"/>
</dbReference>
<accession>A0A7N2KTX3</accession>
<dbReference type="InterPro" id="IPR036396">
    <property type="entry name" value="Cyt_P450_sf"/>
</dbReference>
<dbReference type="InterPro" id="IPR050665">
    <property type="entry name" value="Cytochrome_P450_Monooxygen"/>
</dbReference>
<dbReference type="PRINTS" id="PR00463">
    <property type="entry name" value="EP450I"/>
</dbReference>
<dbReference type="InParanoid" id="A0A7N2KTX3"/>
<dbReference type="PRINTS" id="PR00385">
    <property type="entry name" value="P450"/>
</dbReference>
<reference evidence="13" key="1">
    <citation type="journal article" date="2016" name="G3 (Bethesda)">
        <title>First Draft Assembly and Annotation of the Genome of a California Endemic Oak Quercus lobata Nee (Fagaceae).</title>
        <authorList>
            <person name="Sork V.L."/>
            <person name="Fitz-Gibbon S.T."/>
            <person name="Puiu D."/>
            <person name="Crepeau M."/>
            <person name="Gugger P.F."/>
            <person name="Sherman R."/>
            <person name="Stevens K."/>
            <person name="Langley C.H."/>
            <person name="Pellegrini M."/>
            <person name="Salzberg S.L."/>
        </authorList>
    </citation>
    <scope>NUCLEOTIDE SEQUENCE [LARGE SCALE GENOMIC DNA]</scope>
    <source>
        <strain evidence="13">cv. SW786</strain>
    </source>
</reference>
<dbReference type="PANTHER" id="PTHR24282:SF148">
    <property type="entry name" value="CYTOCHROME P450 72A15-LIKE"/>
    <property type="match status" value="1"/>
</dbReference>
<comment type="subcellular location">
    <subcellularLocation>
        <location evidence="1">Membrane</location>
        <topology evidence="1">Single-pass membrane protein</topology>
    </subcellularLocation>
</comment>
<feature type="transmembrane region" description="Helical" evidence="11">
    <location>
        <begin position="9"/>
        <end position="30"/>
    </location>
</feature>
<evidence type="ECO:0000256" key="11">
    <source>
        <dbReference type="SAM" id="Phobius"/>
    </source>
</evidence>
<evidence type="ECO:0000256" key="9">
    <source>
        <dbReference type="ARBA" id="ARBA00023033"/>
    </source>
</evidence>
<dbReference type="EnsemblPlants" id="QL02p016890:mrna">
    <property type="protein sequence ID" value="QL02p016890:mrna"/>
    <property type="gene ID" value="QL02p016890"/>
</dbReference>
<name>A0A7N2KTX3_QUELO</name>
<evidence type="ECO:0000256" key="2">
    <source>
        <dbReference type="ARBA" id="ARBA00010617"/>
    </source>
</evidence>
<keyword evidence="7" id="KW-0560">Oxidoreductase</keyword>
<keyword evidence="4 11" id="KW-0812">Transmembrane</keyword>
<proteinExistence type="inferred from homology"/>
<sequence length="456" mass="52778">MEDHIFKTLAISSAIIVLYSVIRVVYTIWWKPISLGKQLRKQGIRGTSYKLLYGDMKESGECMKEAWSKPMSLNHQIAPRVSPFFYQMMKNYGKVSLSWRETRPRLIIADPELMRLILADKNGDFVKPPLNPLVDILQLGVSTLEGQRWAKRRRLITPAFHLEKLKTQYMSKYMKYKTLIPIVVPNRKWCLHFSTSCLGLIDRWKKLISPQESHELDVGAEFQILAGDVITRTAFGSSYEEGKRIFELQKEQAKLVLEAYGNIYIPGFRFIPTKKNKRRYNIDNEIKAILRDMISKKEQAMRDGQLVNNDLLGLLLQCKEESNNGMTIEDIIEECKLFYFAGQETTASLLTWTMILLSMHPDWQEKARDEVLRVCGKKTLDFEAINHLKIVTMILHEVLRLYPPAVTIFRHTNRKTNIGGMSIPAGVDCVLPVLFLHSDPKCWGEDVEEFNPERFS</sequence>
<dbReference type="Gramene" id="QL02p016890:mrna">
    <property type="protein sequence ID" value="QL02p016890:mrna"/>
    <property type="gene ID" value="QL02p016890"/>
</dbReference>
<dbReference type="AlphaFoldDB" id="A0A7N2KTX3"/>
<dbReference type="GO" id="GO:0016705">
    <property type="term" value="F:oxidoreductase activity, acting on paired donors, with incorporation or reduction of molecular oxygen"/>
    <property type="evidence" value="ECO:0007669"/>
    <property type="project" value="InterPro"/>
</dbReference>
<protein>
    <recommendedName>
        <fullName evidence="14">Cytochrome P450</fullName>
    </recommendedName>
</protein>
<dbReference type="InterPro" id="IPR001128">
    <property type="entry name" value="Cyt_P450"/>
</dbReference>
<evidence type="ECO:0000256" key="3">
    <source>
        <dbReference type="ARBA" id="ARBA00022617"/>
    </source>
</evidence>
<dbReference type="SUPFAM" id="SSF48264">
    <property type="entry name" value="Cytochrome P450"/>
    <property type="match status" value="1"/>
</dbReference>
<organism evidence="12 13">
    <name type="scientific">Quercus lobata</name>
    <name type="common">Valley oak</name>
    <dbReference type="NCBI Taxonomy" id="97700"/>
    <lineage>
        <taxon>Eukaryota</taxon>
        <taxon>Viridiplantae</taxon>
        <taxon>Streptophyta</taxon>
        <taxon>Embryophyta</taxon>
        <taxon>Tracheophyta</taxon>
        <taxon>Spermatophyta</taxon>
        <taxon>Magnoliopsida</taxon>
        <taxon>eudicotyledons</taxon>
        <taxon>Gunneridae</taxon>
        <taxon>Pentapetalae</taxon>
        <taxon>rosids</taxon>
        <taxon>fabids</taxon>
        <taxon>Fagales</taxon>
        <taxon>Fagaceae</taxon>
        <taxon>Quercus</taxon>
    </lineage>
</organism>
<keyword evidence="3" id="KW-0349">Heme</keyword>
<evidence type="ECO:0000313" key="12">
    <source>
        <dbReference type="EnsemblPlants" id="QL02p016890:mrna"/>
    </source>
</evidence>
<keyword evidence="9" id="KW-0503">Monooxygenase</keyword>
<keyword evidence="5" id="KW-0479">Metal-binding</keyword>
<dbReference type="GO" id="GO:0016020">
    <property type="term" value="C:membrane"/>
    <property type="evidence" value="ECO:0007669"/>
    <property type="project" value="UniProtKB-SubCell"/>
</dbReference>
<evidence type="ECO:0000256" key="4">
    <source>
        <dbReference type="ARBA" id="ARBA00022692"/>
    </source>
</evidence>
<evidence type="ECO:0000256" key="1">
    <source>
        <dbReference type="ARBA" id="ARBA00004167"/>
    </source>
</evidence>
<evidence type="ECO:0000256" key="8">
    <source>
        <dbReference type="ARBA" id="ARBA00023004"/>
    </source>
</evidence>
<comment type="similarity">
    <text evidence="2">Belongs to the cytochrome P450 family.</text>
</comment>
<dbReference type="OMA" id="WAINRAH"/>
<keyword evidence="6 11" id="KW-1133">Transmembrane helix</keyword>
<keyword evidence="8" id="KW-0408">Iron</keyword>
<evidence type="ECO:0008006" key="14">
    <source>
        <dbReference type="Google" id="ProtNLM"/>
    </source>
</evidence>
<dbReference type="Proteomes" id="UP000594261">
    <property type="component" value="Chromosome 2"/>
</dbReference>
<evidence type="ECO:0000256" key="5">
    <source>
        <dbReference type="ARBA" id="ARBA00022723"/>
    </source>
</evidence>
<keyword evidence="13" id="KW-1185">Reference proteome</keyword>